<keyword evidence="1" id="KW-0969">Cilium</keyword>
<reference evidence="1 2" key="1">
    <citation type="submission" date="2023-04" db="EMBL/GenBank/DDBJ databases">
        <title>Genome sequence of Halobacillus naozhouensis KACC 21980.</title>
        <authorList>
            <person name="Kim S."/>
            <person name="Heo J."/>
            <person name="Kwon S.-W."/>
        </authorList>
    </citation>
    <scope>NUCLEOTIDE SEQUENCE [LARGE SCALE GENOMIC DNA]</scope>
    <source>
        <strain evidence="1 2">KCTC 13234</strain>
    </source>
</reference>
<evidence type="ECO:0000313" key="1">
    <source>
        <dbReference type="EMBL" id="WFT73785.1"/>
    </source>
</evidence>
<dbReference type="Proteomes" id="UP001221597">
    <property type="component" value="Chromosome"/>
</dbReference>
<dbReference type="RefSeq" id="WP_283075792.1">
    <property type="nucleotide sequence ID" value="NZ_CP121671.1"/>
</dbReference>
<accession>A0ABY8IUJ5</accession>
<name>A0ABY8IUJ5_9BACI</name>
<gene>
    <name evidence="1" type="ORF">P9989_15615</name>
</gene>
<evidence type="ECO:0000313" key="2">
    <source>
        <dbReference type="Proteomes" id="UP001221597"/>
    </source>
</evidence>
<keyword evidence="1" id="KW-0282">Flagellum</keyword>
<dbReference type="NCBIfam" id="TIGR03826">
    <property type="entry name" value="YvyF"/>
    <property type="match status" value="1"/>
</dbReference>
<dbReference type="InterPro" id="IPR022258">
    <property type="entry name" value="Flagellar_operon_YvyF"/>
</dbReference>
<organism evidence="1 2">
    <name type="scientific">Halobacillus naozhouensis</name>
    <dbReference type="NCBI Taxonomy" id="554880"/>
    <lineage>
        <taxon>Bacteria</taxon>
        <taxon>Bacillati</taxon>
        <taxon>Bacillota</taxon>
        <taxon>Bacilli</taxon>
        <taxon>Bacillales</taxon>
        <taxon>Bacillaceae</taxon>
        <taxon>Halobacillus</taxon>
    </lineage>
</organism>
<sequence>MTDLANCPRCHGLFMKGTASVCPNCVKQEERDFQVVYTFLRKKQNRTANMQEIVEGAGVEEVRIRSFVKSKRLHPAQFPQLTYDCEKCGAQIREGRLCEGCRQEIERGVQKHEEIEQLQERNRQDDVGRVTYYSVKQDKG</sequence>
<keyword evidence="2" id="KW-1185">Reference proteome</keyword>
<keyword evidence="1" id="KW-0966">Cell projection</keyword>
<proteinExistence type="predicted"/>
<protein>
    <submittedName>
        <fullName evidence="1">Flagellar protein YvyF</fullName>
    </submittedName>
</protein>
<dbReference type="EMBL" id="CP121671">
    <property type="protein sequence ID" value="WFT73785.1"/>
    <property type="molecule type" value="Genomic_DNA"/>
</dbReference>